<dbReference type="AlphaFoldDB" id="A0AAE1AKB5"/>
<protein>
    <submittedName>
        <fullName evidence="1">Uncharacterized protein</fullName>
    </submittedName>
</protein>
<evidence type="ECO:0000313" key="1">
    <source>
        <dbReference type="EMBL" id="KAK3789218.1"/>
    </source>
</evidence>
<name>A0AAE1AKB5_9GAST</name>
<organism evidence="1 2">
    <name type="scientific">Elysia crispata</name>
    <name type="common">lettuce slug</name>
    <dbReference type="NCBI Taxonomy" id="231223"/>
    <lineage>
        <taxon>Eukaryota</taxon>
        <taxon>Metazoa</taxon>
        <taxon>Spiralia</taxon>
        <taxon>Lophotrochozoa</taxon>
        <taxon>Mollusca</taxon>
        <taxon>Gastropoda</taxon>
        <taxon>Heterobranchia</taxon>
        <taxon>Euthyneura</taxon>
        <taxon>Panpulmonata</taxon>
        <taxon>Sacoglossa</taxon>
        <taxon>Placobranchoidea</taxon>
        <taxon>Plakobranchidae</taxon>
        <taxon>Elysia</taxon>
    </lineage>
</organism>
<reference evidence="1" key="1">
    <citation type="journal article" date="2023" name="G3 (Bethesda)">
        <title>A reference genome for the long-term kleptoplast-retaining sea slug Elysia crispata morphotype clarki.</title>
        <authorList>
            <person name="Eastman K.E."/>
            <person name="Pendleton A.L."/>
            <person name="Shaikh M.A."/>
            <person name="Suttiyut T."/>
            <person name="Ogas R."/>
            <person name="Tomko P."/>
            <person name="Gavelis G."/>
            <person name="Widhalm J.R."/>
            <person name="Wisecaver J.H."/>
        </authorList>
    </citation>
    <scope>NUCLEOTIDE SEQUENCE</scope>
    <source>
        <strain evidence="1">ECLA1</strain>
    </source>
</reference>
<evidence type="ECO:0000313" key="2">
    <source>
        <dbReference type="Proteomes" id="UP001283361"/>
    </source>
</evidence>
<accession>A0AAE1AKB5</accession>
<gene>
    <name evidence="1" type="ORF">RRG08_001608</name>
</gene>
<dbReference type="Proteomes" id="UP001283361">
    <property type="component" value="Unassembled WGS sequence"/>
</dbReference>
<comment type="caution">
    <text evidence="1">The sequence shown here is derived from an EMBL/GenBank/DDBJ whole genome shotgun (WGS) entry which is preliminary data.</text>
</comment>
<sequence>MTSHSDFSYNKPITLPLIQWKTIQTKCTTLTNDITLWLLLQQANYLPFHPARDKLNLSGPVFLTSAVGTLARPSITRSLSSLAERSPNLRC</sequence>
<proteinExistence type="predicted"/>
<keyword evidence="2" id="KW-1185">Reference proteome</keyword>
<dbReference type="EMBL" id="JAWDGP010001678">
    <property type="protein sequence ID" value="KAK3789218.1"/>
    <property type="molecule type" value="Genomic_DNA"/>
</dbReference>